<evidence type="ECO:0000256" key="2">
    <source>
        <dbReference type="ARBA" id="ARBA00022741"/>
    </source>
</evidence>
<dbReference type="RefSeq" id="WP_106062032.1">
    <property type="nucleotide sequence ID" value="NZ_CP017757.2"/>
</dbReference>
<evidence type="ECO:0000256" key="5">
    <source>
        <dbReference type="PROSITE-ProRule" id="PRU00409"/>
    </source>
</evidence>
<dbReference type="GO" id="GO:0016874">
    <property type="term" value="F:ligase activity"/>
    <property type="evidence" value="ECO:0007669"/>
    <property type="project" value="UniProtKB-KW"/>
</dbReference>
<name>A0A1U9UP84_CUPNE</name>
<reference evidence="8" key="1">
    <citation type="submission" date="2017-02" db="EMBL/GenBank/DDBJ databases">
        <title>Complete genome sequence of Cupriavidus necator strain NH9, a 3-chlorobenzoate degrader.</title>
        <authorList>
            <person name="Moriuchi R."/>
            <person name="Dohra H."/>
            <person name="Ogawa N."/>
        </authorList>
    </citation>
    <scope>NUCLEOTIDE SEQUENCE [LARGE SCALE GENOMIC DNA]</scope>
    <source>
        <strain evidence="8">NH9</strain>
    </source>
</reference>
<protein>
    <submittedName>
        <fullName evidence="7">Acyl-CoA synthetase</fullName>
    </submittedName>
</protein>
<feature type="domain" description="ATP-grasp" evidence="6">
    <location>
        <begin position="495"/>
        <end position="531"/>
    </location>
</feature>
<sequence>MFDFPDLSRLVRPRNIVVVGGSQRPNTEGAFLLENLASHSKLLGEVYVVNPSMKGGGTFQCWPSLAALPPGPIDVALVIVRASLVLDVLRDCALREIPFAIVMSSGFAETGPEGKTIEAEIAALCAETGLRVYGPNCPGLTNMRDTIGMTFSTAFAADAANVGPIGLVTQGGGAGRSVIQGFANGPGAGLWFSGGNELDLGAPDFIAHLAMDPTIEVIAVVLEGVKHGKRLIAALELARANGKPVVTLKVGRSEYGVRAAQSHTGSIAGAAEINKAVFRQFGVIEVDDLDELVAVTRLLAARRRPASASLAILTFSGGAAAMAADHTGMQGLQLAELTSQTLAHLKAVLPGFAAIHNPVDVTSEAVKSIDALVSCLCAVAADPHVGAVLVPVPADYGEATERIAQAIVDAAANAASPIIPVWMSRRQGAGFDLLERHGLAPFTSLSKAVAAIRKTVPRAALPAAVQTRAVGAEAPRHAAGLTDIACTACNEATAKQMLREADIPVPAGILAGSADEAAEIAAGLGFPVAMKVASAQILHKTEVDGVRLGIDSQEQVAAAYAGILERVGALRPDARIDGVLVEKMFHDGGREMLVGIHTDEAFGRVMTVGLGGIFVELMKDVSHRVLPIRKADALEMIGELRYGAYLGEFRGHAPADVEALADLLGKISEFAMKHPEIREAEFNPVWVGPTGEGAFALDALILSAPAEGAVPTSV</sequence>
<dbReference type="Proteomes" id="UP000189627">
    <property type="component" value="Chromosome 1"/>
</dbReference>
<dbReference type="InterPro" id="IPR011761">
    <property type="entry name" value="ATP-grasp"/>
</dbReference>
<evidence type="ECO:0000313" key="8">
    <source>
        <dbReference type="Proteomes" id="UP000189627"/>
    </source>
</evidence>
<dbReference type="InterPro" id="IPR003781">
    <property type="entry name" value="CoA-bd"/>
</dbReference>
<dbReference type="SUPFAM" id="SSF56059">
    <property type="entry name" value="Glutathione synthetase ATP-binding domain-like"/>
    <property type="match status" value="1"/>
</dbReference>
<evidence type="ECO:0000256" key="1">
    <source>
        <dbReference type="ARBA" id="ARBA00022598"/>
    </source>
</evidence>
<dbReference type="EMBL" id="CP017757">
    <property type="protein sequence ID" value="AQV94041.1"/>
    <property type="molecule type" value="Genomic_DNA"/>
</dbReference>
<dbReference type="OrthoDB" id="9807426at2"/>
<dbReference type="PANTHER" id="PTHR43334:SF1">
    <property type="entry name" value="3-HYDROXYPROPIONATE--COA LIGASE [ADP-FORMING]"/>
    <property type="match status" value="1"/>
</dbReference>
<accession>A0A1U9UP84</accession>
<proteinExistence type="inferred from homology"/>
<dbReference type="Pfam" id="PF13549">
    <property type="entry name" value="ATP-grasp_5"/>
    <property type="match status" value="1"/>
</dbReference>
<dbReference type="PANTHER" id="PTHR43334">
    <property type="entry name" value="ACETATE--COA LIGASE [ADP-FORMING]"/>
    <property type="match status" value="1"/>
</dbReference>
<dbReference type="InterPro" id="IPR013815">
    <property type="entry name" value="ATP_grasp_subdomain_1"/>
</dbReference>
<dbReference type="AlphaFoldDB" id="A0A1U9UP84"/>
<dbReference type="Pfam" id="PF13380">
    <property type="entry name" value="CoA_binding_2"/>
    <property type="match status" value="1"/>
</dbReference>
<keyword evidence="2 5" id="KW-0547">Nucleotide-binding</keyword>
<dbReference type="GO" id="GO:0046872">
    <property type="term" value="F:metal ion binding"/>
    <property type="evidence" value="ECO:0007669"/>
    <property type="project" value="InterPro"/>
</dbReference>
<keyword evidence="1" id="KW-0436">Ligase</keyword>
<comment type="similarity">
    <text evidence="4">In the N-terminal section; belongs to the acetate CoA ligase alpha subunit family.</text>
</comment>
<dbReference type="PROSITE" id="PS50975">
    <property type="entry name" value="ATP_GRASP"/>
    <property type="match status" value="1"/>
</dbReference>
<dbReference type="Gene3D" id="3.40.50.261">
    <property type="entry name" value="Succinyl-CoA synthetase domains"/>
    <property type="match status" value="2"/>
</dbReference>
<dbReference type="SUPFAM" id="SSF52210">
    <property type="entry name" value="Succinyl-CoA synthetase domains"/>
    <property type="match status" value="2"/>
</dbReference>
<dbReference type="Gene3D" id="3.30.470.20">
    <property type="entry name" value="ATP-grasp fold, B domain"/>
    <property type="match status" value="1"/>
</dbReference>
<evidence type="ECO:0000256" key="4">
    <source>
        <dbReference type="ARBA" id="ARBA00060888"/>
    </source>
</evidence>
<dbReference type="Pfam" id="PF13607">
    <property type="entry name" value="Succ_CoA_lig"/>
    <property type="match status" value="1"/>
</dbReference>
<dbReference type="GO" id="GO:0005524">
    <property type="term" value="F:ATP binding"/>
    <property type="evidence" value="ECO:0007669"/>
    <property type="project" value="UniProtKB-UniRule"/>
</dbReference>
<dbReference type="SMART" id="SM00881">
    <property type="entry name" value="CoA_binding"/>
    <property type="match status" value="1"/>
</dbReference>
<keyword evidence="3 5" id="KW-0067">ATP-binding</keyword>
<organism evidence="7 8">
    <name type="scientific">Cupriavidus necator</name>
    <name type="common">Alcaligenes eutrophus</name>
    <name type="synonym">Ralstonia eutropha</name>
    <dbReference type="NCBI Taxonomy" id="106590"/>
    <lineage>
        <taxon>Bacteria</taxon>
        <taxon>Pseudomonadati</taxon>
        <taxon>Pseudomonadota</taxon>
        <taxon>Betaproteobacteria</taxon>
        <taxon>Burkholderiales</taxon>
        <taxon>Burkholderiaceae</taxon>
        <taxon>Cupriavidus</taxon>
    </lineage>
</organism>
<gene>
    <name evidence="7" type="ORF">BJN34_09070</name>
</gene>
<dbReference type="FunFam" id="3.30.1490.20:FF:000020">
    <property type="entry name" value="Protein lysine acetyltransferase"/>
    <property type="match status" value="1"/>
</dbReference>
<dbReference type="InterPro" id="IPR036291">
    <property type="entry name" value="NAD(P)-bd_dom_sf"/>
</dbReference>
<dbReference type="Gene3D" id="3.40.50.720">
    <property type="entry name" value="NAD(P)-binding Rossmann-like Domain"/>
    <property type="match status" value="1"/>
</dbReference>
<evidence type="ECO:0000259" key="6">
    <source>
        <dbReference type="PROSITE" id="PS50975"/>
    </source>
</evidence>
<dbReference type="InterPro" id="IPR051538">
    <property type="entry name" value="Acyl-CoA_Synth/Transferase"/>
</dbReference>
<evidence type="ECO:0000313" key="7">
    <source>
        <dbReference type="EMBL" id="AQV94041.1"/>
    </source>
</evidence>
<dbReference type="KEGG" id="cuh:BJN34_09070"/>
<evidence type="ECO:0000256" key="3">
    <source>
        <dbReference type="ARBA" id="ARBA00022840"/>
    </source>
</evidence>
<dbReference type="Gene3D" id="3.30.1490.20">
    <property type="entry name" value="ATP-grasp fold, A domain"/>
    <property type="match status" value="1"/>
</dbReference>
<dbReference type="InterPro" id="IPR016102">
    <property type="entry name" value="Succinyl-CoA_synth-like"/>
</dbReference>
<dbReference type="InterPro" id="IPR032875">
    <property type="entry name" value="Succ_CoA_lig_flav_dom"/>
</dbReference>
<dbReference type="SUPFAM" id="SSF51735">
    <property type="entry name" value="NAD(P)-binding Rossmann-fold domains"/>
    <property type="match status" value="1"/>
</dbReference>